<reference evidence="3 4" key="1">
    <citation type="submission" date="2018-11" db="EMBL/GenBank/DDBJ databases">
        <authorList>
            <person name="Mardanov A.V."/>
            <person name="Ravin N.V."/>
            <person name="Dedysh S.N."/>
        </authorList>
    </citation>
    <scope>NUCLEOTIDE SEQUENCE [LARGE SCALE GENOMIC DNA]</scope>
    <source>
        <strain evidence="3 4">AF10</strain>
    </source>
</reference>
<gene>
    <name evidence="3" type="ORF">GRAN_4734</name>
</gene>
<keyword evidence="1" id="KW-0175">Coiled coil</keyword>
<evidence type="ECO:0000313" key="3">
    <source>
        <dbReference type="EMBL" id="RXH54438.1"/>
    </source>
</evidence>
<keyword evidence="4" id="KW-1185">Reference proteome</keyword>
<sequence length="492" mass="53946">MEAKAKADLDSERQQGILRERVARDEARQAAETAAAEALAAAAEQRKQAEAVLKQQLESSEASRLNAEHQKGELNGQLAATAAALEAEKAAAKSRENKARQEERQAADAASAIRIAALEEAQKQREDGLQAQLVEANASKTAADQKTLLLESQIKNADSAHQAQLQKLKEEADQAAERVRLEATSAARAESTDAIAAHVKAATDATEKAREAEEKLGLLEQQHQSNIEKELSAQREVLEQASDAKLNAQSAKSFEETLKLTNKLNDLQRALEKKTAEELGEGAEVDVYEALKADFPEDKINRIPKGAAGADIIHVVIMNGKECGTILYDSKNHNQFRNDHVSKLRSDQIAAKAEHAILSTRKFPQGTGQLHVQDGVILVNPARVVSIATIIRQHLLQIHIMRASGVEREQKTVALYEFITSEHCASLLSRVDDRASDLLELQTKEVKWHQNHWNKEGEALRAIQKAKADLTQCIGSIIGTVDEEEEELEEAS</sequence>
<dbReference type="InterPro" id="IPR019219">
    <property type="entry name" value="DUF2130"/>
</dbReference>
<evidence type="ECO:0000313" key="4">
    <source>
        <dbReference type="Proteomes" id="UP000289437"/>
    </source>
</evidence>
<feature type="region of interest" description="Disordered" evidence="2">
    <location>
        <begin position="1"/>
        <end position="21"/>
    </location>
</feature>
<name>A0A4Q0SXT9_9BACT</name>
<feature type="compositionally biased region" description="Basic and acidic residues" evidence="2">
    <location>
        <begin position="86"/>
        <end position="106"/>
    </location>
</feature>
<comment type="caution">
    <text evidence="3">The sequence shown here is derived from an EMBL/GenBank/DDBJ whole genome shotgun (WGS) entry which is preliminary data.</text>
</comment>
<dbReference type="Proteomes" id="UP000289437">
    <property type="component" value="Unassembled WGS sequence"/>
</dbReference>
<protein>
    <submittedName>
        <fullName evidence="3">TolA protein</fullName>
    </submittedName>
</protein>
<organism evidence="3 4">
    <name type="scientific">Granulicella sibirica</name>
    <dbReference type="NCBI Taxonomy" id="2479048"/>
    <lineage>
        <taxon>Bacteria</taxon>
        <taxon>Pseudomonadati</taxon>
        <taxon>Acidobacteriota</taxon>
        <taxon>Terriglobia</taxon>
        <taxon>Terriglobales</taxon>
        <taxon>Acidobacteriaceae</taxon>
        <taxon>Granulicella</taxon>
    </lineage>
</organism>
<feature type="coiled-coil region" evidence="1">
    <location>
        <begin position="158"/>
        <end position="229"/>
    </location>
</feature>
<dbReference type="EMBL" id="RDSM01000004">
    <property type="protein sequence ID" value="RXH54438.1"/>
    <property type="molecule type" value="Genomic_DNA"/>
</dbReference>
<reference evidence="4" key="2">
    <citation type="submission" date="2019-02" db="EMBL/GenBank/DDBJ databases">
        <title>Granulicella sibirica sp. nov., a psychrotolerant acidobacterium isolated from an organic soil layer in forested tundra, West Siberia.</title>
        <authorList>
            <person name="Oshkin I.Y."/>
            <person name="Kulichevskaya I.S."/>
            <person name="Rijpstra W.I.C."/>
            <person name="Sinninghe Damste J.S."/>
            <person name="Rakitin A.L."/>
            <person name="Ravin N.V."/>
            <person name="Dedysh S.N."/>
        </authorList>
    </citation>
    <scope>NUCLEOTIDE SEQUENCE [LARGE SCALE GENOMIC DNA]</scope>
    <source>
        <strain evidence="4">AF10</strain>
    </source>
</reference>
<feature type="region of interest" description="Disordered" evidence="2">
    <location>
        <begin position="52"/>
        <end position="110"/>
    </location>
</feature>
<dbReference type="AlphaFoldDB" id="A0A4Q0SXT9"/>
<dbReference type="Pfam" id="PF09903">
    <property type="entry name" value="DUF2130"/>
    <property type="match status" value="1"/>
</dbReference>
<accession>A0A4Q0SXT9</accession>
<proteinExistence type="predicted"/>
<evidence type="ECO:0000256" key="1">
    <source>
        <dbReference type="SAM" id="Coils"/>
    </source>
</evidence>
<evidence type="ECO:0000256" key="2">
    <source>
        <dbReference type="SAM" id="MobiDB-lite"/>
    </source>
</evidence>